<evidence type="ECO:0000256" key="1">
    <source>
        <dbReference type="SAM" id="MobiDB-lite"/>
    </source>
</evidence>
<feature type="non-terminal residue" evidence="2">
    <location>
        <position position="1"/>
    </location>
</feature>
<name>Q848B3_STRHY</name>
<accession>Q848B3</accession>
<organism evidence="2">
    <name type="scientific">Streptomyces hygroscopicus</name>
    <dbReference type="NCBI Taxonomy" id="1912"/>
    <lineage>
        <taxon>Bacteria</taxon>
        <taxon>Bacillati</taxon>
        <taxon>Actinomycetota</taxon>
        <taxon>Actinomycetes</taxon>
        <taxon>Kitasatosporales</taxon>
        <taxon>Streptomycetaceae</taxon>
        <taxon>Streptomyces</taxon>
        <taxon>Streptomyces violaceusniger group</taxon>
    </lineage>
</organism>
<proteinExistence type="predicted"/>
<feature type="compositionally biased region" description="Polar residues" evidence="1">
    <location>
        <begin position="79"/>
        <end position="88"/>
    </location>
</feature>
<dbReference type="AlphaFoldDB" id="Q848B3"/>
<evidence type="ECO:0000313" key="2">
    <source>
        <dbReference type="EMBL" id="AAO61211.1"/>
    </source>
</evidence>
<feature type="compositionally biased region" description="Low complexity" evidence="1">
    <location>
        <begin position="48"/>
        <end position="78"/>
    </location>
</feature>
<gene>
    <name evidence="2" type="primary">gdnQ</name>
</gene>
<sequence length="116" mass="11774">AARSVTLPATHTPDTSVRPVASDGMCSPPPLGCSTGRSPSPARRPACATIRGATASASRSTTPPSPSRTPTRRSSTISKDATSPSTTRMPRAASCSASSPDGDGRVWGKKVTSSLH</sequence>
<feature type="region of interest" description="Disordered" evidence="1">
    <location>
        <begin position="1"/>
        <end position="116"/>
    </location>
</feature>
<dbReference type="EMBL" id="AH012610">
    <property type="protein sequence ID" value="AAO61211.1"/>
    <property type="molecule type" value="Genomic_DNA"/>
</dbReference>
<reference evidence="2" key="1">
    <citation type="submission" date="2002-06" db="EMBL/GenBank/DDBJ databases">
        <title>Cloning of ansamycin biosynthetic gene cluster, partial sequence from Streptomyces hygroscopicus 17997.</title>
        <authorList>
            <person name="Wang Y."/>
            <person name="Gao Q."/>
        </authorList>
    </citation>
    <scope>NUCLEOTIDE SEQUENCE</scope>
</reference>
<protein>
    <submittedName>
        <fullName evidence="2">Putative oxidoreductase</fullName>
    </submittedName>
</protein>